<protein>
    <submittedName>
        <fullName evidence="2">Uncharacterized protein</fullName>
    </submittedName>
</protein>
<dbReference type="OrthoDB" id="6349736at2759"/>
<accession>A0A164X2N4</accession>
<gene>
    <name evidence="2" type="ORF">APZ42_021201</name>
</gene>
<organism evidence="2 3">
    <name type="scientific">Daphnia magna</name>
    <dbReference type="NCBI Taxonomy" id="35525"/>
    <lineage>
        <taxon>Eukaryota</taxon>
        <taxon>Metazoa</taxon>
        <taxon>Ecdysozoa</taxon>
        <taxon>Arthropoda</taxon>
        <taxon>Crustacea</taxon>
        <taxon>Branchiopoda</taxon>
        <taxon>Diplostraca</taxon>
        <taxon>Cladocera</taxon>
        <taxon>Anomopoda</taxon>
        <taxon>Daphniidae</taxon>
        <taxon>Daphnia</taxon>
    </lineage>
</organism>
<dbReference type="AlphaFoldDB" id="A0A164X2N4"/>
<evidence type="ECO:0000313" key="3">
    <source>
        <dbReference type="Proteomes" id="UP000076858"/>
    </source>
</evidence>
<evidence type="ECO:0000313" key="2">
    <source>
        <dbReference type="EMBL" id="KZS13810.1"/>
    </source>
</evidence>
<keyword evidence="3" id="KW-1185">Reference proteome</keyword>
<evidence type="ECO:0000256" key="1">
    <source>
        <dbReference type="SAM" id="MobiDB-lite"/>
    </source>
</evidence>
<dbReference type="EMBL" id="LRGB01001036">
    <property type="protein sequence ID" value="KZS13810.1"/>
    <property type="molecule type" value="Genomic_DNA"/>
</dbReference>
<comment type="caution">
    <text evidence="2">The sequence shown here is derived from an EMBL/GenBank/DDBJ whole genome shotgun (WGS) entry which is preliminary data.</text>
</comment>
<dbReference type="Proteomes" id="UP000076858">
    <property type="component" value="Unassembled WGS sequence"/>
</dbReference>
<sequence length="324" mass="36375">MPRRRNSEISHSNRAAVHKQEKDRRKAVACLRRQAVAALDATAINPARRAAAVQQGEEIFRAILAQRPVAPDGPIPPEARAVPTLVTLLLLLFSTNAFQITTCDCNKPSGVGLLQFPNPTCHTTSYYRPVTIAGTIAMETTAVECDIMRQSRRCKESPMMKSENKWIFNQEPEDEGYWLRTTTVVTVNCMLEEVVLSRIDEGDMINTPLGKAYVSHGSLSHNHLTLFWIDTYGKPTDIAIRQLEKGVRFWYESSTNGTWILQDDSKQLDFHARLTLRCQTVTPQSVTKMSSSASSRACSATNDVLYWHKPCQSPNIMDGWQPHS</sequence>
<feature type="region of interest" description="Disordered" evidence="1">
    <location>
        <begin position="1"/>
        <end position="23"/>
    </location>
</feature>
<reference evidence="2 3" key="1">
    <citation type="submission" date="2016-03" db="EMBL/GenBank/DDBJ databases">
        <title>EvidentialGene: Evidence-directed Construction of Genes on Genomes.</title>
        <authorList>
            <person name="Gilbert D.G."/>
            <person name="Choi J.-H."/>
            <person name="Mockaitis K."/>
            <person name="Colbourne J."/>
            <person name="Pfrender M."/>
        </authorList>
    </citation>
    <scope>NUCLEOTIDE SEQUENCE [LARGE SCALE GENOMIC DNA]</scope>
    <source>
        <strain evidence="2 3">Xinb3</strain>
        <tissue evidence="2">Complete organism</tissue>
    </source>
</reference>
<name>A0A164X2N4_9CRUS</name>
<proteinExistence type="predicted"/>